<feature type="compositionally biased region" description="Polar residues" evidence="1">
    <location>
        <begin position="114"/>
        <end position="132"/>
    </location>
</feature>
<evidence type="ECO:0000313" key="2">
    <source>
        <dbReference type="Proteomes" id="UP000694843"/>
    </source>
</evidence>
<keyword evidence="3" id="KW-0418">Kinase</keyword>
<dbReference type="GeneID" id="108668667"/>
<feature type="compositionally biased region" description="Low complexity" evidence="1">
    <location>
        <begin position="1255"/>
        <end position="1271"/>
    </location>
</feature>
<feature type="compositionally biased region" description="Polar residues" evidence="1">
    <location>
        <begin position="169"/>
        <end position="180"/>
    </location>
</feature>
<feature type="compositionally biased region" description="Low complexity" evidence="1">
    <location>
        <begin position="434"/>
        <end position="443"/>
    </location>
</feature>
<feature type="compositionally biased region" description="Acidic residues" evidence="1">
    <location>
        <begin position="135"/>
        <end position="153"/>
    </location>
</feature>
<feature type="region of interest" description="Disordered" evidence="1">
    <location>
        <begin position="539"/>
        <end position="681"/>
    </location>
</feature>
<feature type="compositionally biased region" description="Pro residues" evidence="1">
    <location>
        <begin position="983"/>
        <end position="998"/>
    </location>
</feature>
<dbReference type="Proteomes" id="UP000694843">
    <property type="component" value="Unplaced"/>
</dbReference>
<feature type="compositionally biased region" description="Polar residues" evidence="1">
    <location>
        <begin position="1022"/>
        <end position="1047"/>
    </location>
</feature>
<feature type="compositionally biased region" description="Polar residues" evidence="1">
    <location>
        <begin position="444"/>
        <end position="510"/>
    </location>
</feature>
<feature type="compositionally biased region" description="Gly residues" evidence="1">
    <location>
        <begin position="803"/>
        <end position="821"/>
    </location>
</feature>
<sequence length="1271" mass="136714">MDDEDLIVGGEDLDYEEYDLDEEEEKALLEESVEEQIEEVEEEHEMIDGSSLHHENGPFNDPNAGAYVTGEFTEDQVQDDGSNCHYKPDDINGDAFLASDSAHNDYAAPDMEEQPSNASVHSRLQPATSTHTDVAELEFEAGGEEEEENDGEEESGRDRFKSERVDGSTRISLRSSSTAQREIPDSLDEVVTAPVPERFQQTRGRERGARGGRGQQMGRGRGHPQPRPSFHGSPVISIWAGTLLDSTMGGMRGMMPRAPFSIGMPVGPVMRPFMANGPRLPMGAPVNMLRPGVAASIAGPLAGRMGPPMHPNIGPAMQGMGPHALMHMHNAQQQISSLMSPQLRGMNNIQQSRMFNNNNNLNQNQARMMNNNQPRMSNNNMNNRNNNMNNNQGRMLVNNNNQNNSRLMNQASYRLGPAPNNKPAAINQASAKPNTTTNTSSTNQKLVGNQTSTNQSKVPIGSSTIQRVTGNQTSPNQNKVSIGSSTNQSKVSIGSSTNQSAGVTSSNQEPGSRLKPPPCVGAGAPKTVKLGPGVAVKRLSSTSTDEGPAAKQLKTAAPTVPSSPAVVKKVSVHSRLGTMKTTEPATTADDKNSVAGTQSPGSDYEHKLAAQKAARAEILARKEAKRKQQQSGKQQNQQQGQQNQQTQQQGLQNQQKQQPGQLPSQQKQQQQQAGLKPPAAATTFAGQKQKIAVLTSSSAALNESAVQKRLKTIQQNRLGNYQQPDCVLTGQRASLAQLTSHKLPIQQRQPIQQNQQRQPNQMNQQWPAMQQNQQKQTTMMIEKPTVQQRLQALPVAANRGRLASGGGRGSVMGRGARGGGSAITAPRFSGPPPSSGVIGRLGVDVPPPDVFPHRPPPSAVGSRPPPRGPPPPNTSGGNAAHRAPDVMVPPPNVVGGSPYGPPPHPHINPHVPPPRFSQPPPPSPASSFTQPPPALNHPPPPSATDRWTTESYTAAGDSSTYDYQYDNSFNNSYNNYDNSYTTEPPPPHTHLPPPPQPQPQSYSENILPSYEYDNSNRDEYSYESTNTESREYGTSQYTEYGNDNSLYGQPPPVETAGRVVRNQGLRSRLGGSGASVQQSGEALGRTQPIPTVSSLRTASPARAPYTTPQDPYYDQGRKAPSAPQYPATGAQYSASGAQYPASGAQHSASGAQYPAGGGQYPTGNAQYPASGAQYPASGAQYPLYQAAAPPPTKAGASVRGAAKKQRFRKVTRRSTNGEILFIKRIPLDDNGMQNGEAIIEFEKGDMETAPPPAAPRRTVTRTVVRTTPRFN</sequence>
<dbReference type="AlphaFoldDB" id="A0A8B7NCT4"/>
<feature type="region of interest" description="Disordered" evidence="1">
    <location>
        <begin position="376"/>
        <end position="526"/>
    </location>
</feature>
<feature type="region of interest" description="Disordered" evidence="1">
    <location>
        <begin position="1242"/>
        <end position="1271"/>
    </location>
</feature>
<feature type="region of interest" description="Disordered" evidence="1">
    <location>
        <begin position="798"/>
        <end position="1155"/>
    </location>
</feature>
<gene>
    <name evidence="3" type="primary">LOC108668667</name>
</gene>
<feature type="compositionally biased region" description="Basic and acidic residues" evidence="1">
    <location>
        <begin position="603"/>
        <end position="622"/>
    </location>
</feature>
<dbReference type="OrthoDB" id="27911at2759"/>
<evidence type="ECO:0000313" key="3">
    <source>
        <dbReference type="RefSeq" id="XP_018011399.2"/>
    </source>
</evidence>
<keyword evidence="2" id="KW-1185">Reference proteome</keyword>
<feature type="compositionally biased region" description="Low complexity" evidence="1">
    <location>
        <begin position="629"/>
        <end position="672"/>
    </location>
</feature>
<feature type="compositionally biased region" description="Low complexity" evidence="1">
    <location>
        <begin position="1141"/>
        <end position="1152"/>
    </location>
</feature>
<keyword evidence="3" id="KW-0808">Transferase</keyword>
<feature type="region of interest" description="Disordered" evidence="1">
    <location>
        <begin position="37"/>
        <end position="234"/>
    </location>
</feature>
<feature type="compositionally biased region" description="Polar residues" evidence="1">
    <location>
        <begin position="1088"/>
        <end position="1097"/>
    </location>
</feature>
<dbReference type="OMA" id="NEHELYH"/>
<organism evidence="2 3">
    <name type="scientific">Hyalella azteca</name>
    <name type="common">Amphipod</name>
    <dbReference type="NCBI Taxonomy" id="294128"/>
    <lineage>
        <taxon>Eukaryota</taxon>
        <taxon>Metazoa</taxon>
        <taxon>Ecdysozoa</taxon>
        <taxon>Arthropoda</taxon>
        <taxon>Crustacea</taxon>
        <taxon>Multicrustacea</taxon>
        <taxon>Malacostraca</taxon>
        <taxon>Eumalacostraca</taxon>
        <taxon>Peracarida</taxon>
        <taxon>Amphipoda</taxon>
        <taxon>Senticaudata</taxon>
        <taxon>Talitrida</taxon>
        <taxon>Talitroidea</taxon>
        <taxon>Hyalellidae</taxon>
        <taxon>Hyalella</taxon>
    </lineage>
</organism>
<name>A0A8B7NCT4_HYAAZ</name>
<protein>
    <submittedName>
        <fullName evidence="3">Dual specificity protein kinase splA</fullName>
    </submittedName>
</protein>
<dbReference type="PANTHER" id="PTHR42264:SF3">
    <property type="entry name" value="F-BOX DOMAIN-CONTAINING PROTEIN-RELATED"/>
    <property type="match status" value="1"/>
</dbReference>
<dbReference type="GO" id="GO:0016301">
    <property type="term" value="F:kinase activity"/>
    <property type="evidence" value="ECO:0007669"/>
    <property type="project" value="UniProtKB-KW"/>
</dbReference>
<feature type="compositionally biased region" description="Pro residues" evidence="1">
    <location>
        <begin position="845"/>
        <end position="873"/>
    </location>
</feature>
<feature type="compositionally biased region" description="Basic and acidic residues" evidence="1">
    <location>
        <begin position="154"/>
        <end position="167"/>
    </location>
</feature>
<reference evidence="3" key="1">
    <citation type="submission" date="2025-08" db="UniProtKB">
        <authorList>
            <consortium name="RefSeq"/>
        </authorList>
    </citation>
    <scope>IDENTIFICATION</scope>
    <source>
        <tissue evidence="3">Whole organism</tissue>
    </source>
</reference>
<feature type="compositionally biased region" description="Low complexity" evidence="1">
    <location>
        <begin position="376"/>
        <end position="410"/>
    </location>
</feature>
<feature type="compositionally biased region" description="Pro residues" evidence="1">
    <location>
        <begin position="899"/>
        <end position="942"/>
    </location>
</feature>
<accession>A0A8B7NCT4</accession>
<feature type="compositionally biased region" description="Low complexity" evidence="1">
    <location>
        <begin position="961"/>
        <end position="980"/>
    </location>
</feature>
<feature type="compositionally biased region" description="Low complexity" evidence="1">
    <location>
        <begin position="554"/>
        <end position="569"/>
    </location>
</feature>
<feature type="compositionally biased region" description="Polar residues" evidence="1">
    <location>
        <begin position="945"/>
        <end position="960"/>
    </location>
</feature>
<evidence type="ECO:0000256" key="1">
    <source>
        <dbReference type="SAM" id="MobiDB-lite"/>
    </source>
</evidence>
<proteinExistence type="predicted"/>
<dbReference type="KEGG" id="hazt:108668667"/>
<dbReference type="PANTHER" id="PTHR42264">
    <property type="entry name" value="EPHRIN_REC_LIKE DOMAIN-CONTAINING PROTEIN"/>
    <property type="match status" value="1"/>
</dbReference>
<dbReference type="RefSeq" id="XP_018011399.2">
    <property type="nucleotide sequence ID" value="XM_018155910.2"/>
</dbReference>